<organism evidence="1 2">
    <name type="scientific">Hibiscus syriacus</name>
    <name type="common">Rose of Sharon</name>
    <dbReference type="NCBI Taxonomy" id="106335"/>
    <lineage>
        <taxon>Eukaryota</taxon>
        <taxon>Viridiplantae</taxon>
        <taxon>Streptophyta</taxon>
        <taxon>Embryophyta</taxon>
        <taxon>Tracheophyta</taxon>
        <taxon>Spermatophyta</taxon>
        <taxon>Magnoliopsida</taxon>
        <taxon>eudicotyledons</taxon>
        <taxon>Gunneridae</taxon>
        <taxon>Pentapetalae</taxon>
        <taxon>rosids</taxon>
        <taxon>malvids</taxon>
        <taxon>Malvales</taxon>
        <taxon>Malvaceae</taxon>
        <taxon>Malvoideae</taxon>
        <taxon>Hibiscus</taxon>
    </lineage>
</organism>
<dbReference type="EMBL" id="VEPZ02000814">
    <property type="protein sequence ID" value="KAE8718202.1"/>
    <property type="molecule type" value="Genomic_DNA"/>
</dbReference>
<evidence type="ECO:0000313" key="1">
    <source>
        <dbReference type="EMBL" id="KAE8718202.1"/>
    </source>
</evidence>
<name>A0A6A3BT88_HIBSY</name>
<accession>A0A6A3BT88</accession>
<proteinExistence type="predicted"/>
<gene>
    <name evidence="1" type="ORF">F3Y22_tig00110017pilonHSYRG00152</name>
</gene>
<comment type="caution">
    <text evidence="1">The sequence shown here is derived from an EMBL/GenBank/DDBJ whole genome shotgun (WGS) entry which is preliminary data.</text>
</comment>
<dbReference type="AlphaFoldDB" id="A0A6A3BT88"/>
<evidence type="ECO:0000313" key="2">
    <source>
        <dbReference type="Proteomes" id="UP000436088"/>
    </source>
</evidence>
<sequence length="57" mass="6634">MASYEEKETLLSNLHHVTEKEEESLVEDLKKVILEDNGFGDEHLQEELQIEGNNEHL</sequence>
<keyword evidence="2" id="KW-1185">Reference proteome</keyword>
<reference evidence="1" key="1">
    <citation type="submission" date="2019-09" db="EMBL/GenBank/DDBJ databases">
        <title>Draft genome information of white flower Hibiscus syriacus.</title>
        <authorList>
            <person name="Kim Y.-M."/>
        </authorList>
    </citation>
    <scope>NUCLEOTIDE SEQUENCE [LARGE SCALE GENOMIC DNA]</scope>
    <source>
        <strain evidence="1">YM2019G1</strain>
    </source>
</reference>
<protein>
    <submittedName>
        <fullName evidence="1">Uncharacterized protein</fullName>
    </submittedName>
</protein>
<dbReference type="Proteomes" id="UP000436088">
    <property type="component" value="Unassembled WGS sequence"/>
</dbReference>